<dbReference type="SMART" id="SM00220">
    <property type="entry name" value="S_TKc"/>
    <property type="match status" value="1"/>
</dbReference>
<dbReference type="InterPro" id="IPR000719">
    <property type="entry name" value="Prot_kinase_dom"/>
</dbReference>
<comment type="caution">
    <text evidence="7">The sequence shown here is derived from an EMBL/GenBank/DDBJ whole genome shotgun (WGS) entry which is preliminary data.</text>
</comment>
<dbReference type="GO" id="GO:0005524">
    <property type="term" value="F:ATP binding"/>
    <property type="evidence" value="ECO:0007669"/>
    <property type="project" value="UniProtKB-KW"/>
</dbReference>
<organism evidence="7 8">
    <name type="scientific">Streblomastix strix</name>
    <dbReference type="NCBI Taxonomy" id="222440"/>
    <lineage>
        <taxon>Eukaryota</taxon>
        <taxon>Metamonada</taxon>
        <taxon>Preaxostyla</taxon>
        <taxon>Oxymonadida</taxon>
        <taxon>Streblomastigidae</taxon>
        <taxon>Streblomastix</taxon>
    </lineage>
</organism>
<keyword evidence="3" id="KW-0547">Nucleotide-binding</keyword>
<evidence type="ECO:0000256" key="4">
    <source>
        <dbReference type="ARBA" id="ARBA00022777"/>
    </source>
</evidence>
<dbReference type="EMBL" id="SNRW01018136">
    <property type="protein sequence ID" value="KAA6367632.1"/>
    <property type="molecule type" value="Genomic_DNA"/>
</dbReference>
<keyword evidence="7" id="KW-0723">Serine/threonine-protein kinase</keyword>
<protein>
    <recommendedName>
        <fullName evidence="1">non-specific serine/threonine protein kinase</fullName>
        <ecNumber evidence="1">2.7.11.1</ecNumber>
    </recommendedName>
</protein>
<accession>A0A5J4UCN7</accession>
<evidence type="ECO:0000256" key="3">
    <source>
        <dbReference type="ARBA" id="ARBA00022741"/>
    </source>
</evidence>
<dbReference type="InterPro" id="IPR008271">
    <property type="entry name" value="Ser/Thr_kinase_AS"/>
</dbReference>
<dbReference type="SUPFAM" id="SSF56112">
    <property type="entry name" value="Protein kinase-like (PK-like)"/>
    <property type="match status" value="1"/>
</dbReference>
<evidence type="ECO:0000256" key="5">
    <source>
        <dbReference type="ARBA" id="ARBA00022840"/>
    </source>
</evidence>
<dbReference type="InterPro" id="IPR011009">
    <property type="entry name" value="Kinase-like_dom_sf"/>
</dbReference>
<dbReference type="InterPro" id="IPR050660">
    <property type="entry name" value="NEK_Ser/Thr_kinase"/>
</dbReference>
<dbReference type="AlphaFoldDB" id="A0A5J4UCN7"/>
<dbReference type="PANTHER" id="PTHR43671">
    <property type="entry name" value="SERINE/THREONINE-PROTEIN KINASE NEK"/>
    <property type="match status" value="1"/>
</dbReference>
<keyword evidence="5" id="KW-0067">ATP-binding</keyword>
<evidence type="ECO:0000313" key="7">
    <source>
        <dbReference type="EMBL" id="KAA6367632.1"/>
    </source>
</evidence>
<dbReference type="EC" id="2.7.11.1" evidence="1"/>
<sequence length="264" mass="30659">ETEVEIESVNNEVRIILEMHEIFRNLSSSLNSFSHVIEPLGFFVDEEEFKAFLIMEYCEGGDLQKYIEDMKKSGKMISVEDAWLIFSQLVSVISQMHSHKIIHGDLKLSNVLFTRDRKIKLGDFGLARKLSNKATYVTANGFTWRYLAPELLQSQYQQSIKGLKQQDLVKKKLELRLSSDIWALGIILFELLAQYHPFLSKDENLPSIENFKKVTETDPKTLPLHYPESMRNLILRMLVKDPRQRITIKEIMQTPEIIANLAKK</sequence>
<keyword evidence="2" id="KW-0808">Transferase</keyword>
<feature type="non-terminal residue" evidence="7">
    <location>
        <position position="1"/>
    </location>
</feature>
<evidence type="ECO:0000313" key="8">
    <source>
        <dbReference type="Proteomes" id="UP000324800"/>
    </source>
</evidence>
<dbReference type="GO" id="GO:0004674">
    <property type="term" value="F:protein serine/threonine kinase activity"/>
    <property type="evidence" value="ECO:0007669"/>
    <property type="project" value="UniProtKB-KW"/>
</dbReference>
<evidence type="ECO:0000256" key="2">
    <source>
        <dbReference type="ARBA" id="ARBA00022679"/>
    </source>
</evidence>
<dbReference type="PANTHER" id="PTHR43671:SF13">
    <property type="entry name" value="SERINE_THREONINE-PROTEIN KINASE NEK2"/>
    <property type="match status" value="1"/>
</dbReference>
<evidence type="ECO:0000259" key="6">
    <source>
        <dbReference type="PROSITE" id="PS50011"/>
    </source>
</evidence>
<proteinExistence type="predicted"/>
<name>A0A5J4UCN7_9EUKA</name>
<dbReference type="OrthoDB" id="4062651at2759"/>
<feature type="domain" description="Protein kinase" evidence="6">
    <location>
        <begin position="1"/>
        <end position="257"/>
    </location>
</feature>
<dbReference type="PROSITE" id="PS50011">
    <property type="entry name" value="PROTEIN_KINASE_DOM"/>
    <property type="match status" value="1"/>
</dbReference>
<dbReference type="PROSITE" id="PS00108">
    <property type="entry name" value="PROTEIN_KINASE_ST"/>
    <property type="match status" value="1"/>
</dbReference>
<dbReference type="Pfam" id="PF00069">
    <property type="entry name" value="Pkinase"/>
    <property type="match status" value="1"/>
</dbReference>
<dbReference type="Gene3D" id="1.10.510.10">
    <property type="entry name" value="Transferase(Phosphotransferase) domain 1"/>
    <property type="match status" value="1"/>
</dbReference>
<keyword evidence="4 7" id="KW-0418">Kinase</keyword>
<dbReference type="Proteomes" id="UP000324800">
    <property type="component" value="Unassembled WGS sequence"/>
</dbReference>
<gene>
    <name evidence="7" type="ORF">EZS28_036841</name>
</gene>
<reference evidence="7 8" key="1">
    <citation type="submission" date="2019-03" db="EMBL/GenBank/DDBJ databases">
        <title>Single cell metagenomics reveals metabolic interactions within the superorganism composed of flagellate Streblomastix strix and complex community of Bacteroidetes bacteria on its surface.</title>
        <authorList>
            <person name="Treitli S.C."/>
            <person name="Kolisko M."/>
            <person name="Husnik F."/>
            <person name="Keeling P."/>
            <person name="Hampl V."/>
        </authorList>
    </citation>
    <scope>NUCLEOTIDE SEQUENCE [LARGE SCALE GENOMIC DNA]</scope>
    <source>
        <strain evidence="7">ST1C</strain>
    </source>
</reference>
<evidence type="ECO:0000256" key="1">
    <source>
        <dbReference type="ARBA" id="ARBA00012513"/>
    </source>
</evidence>